<evidence type="ECO:0000313" key="1">
    <source>
        <dbReference type="EMBL" id="KAI5672077.1"/>
    </source>
</evidence>
<comment type="caution">
    <text evidence="1">The sequence shown here is derived from an EMBL/GenBank/DDBJ whole genome shotgun (WGS) entry which is preliminary data.</text>
</comment>
<evidence type="ECO:0000313" key="2">
    <source>
        <dbReference type="Proteomes" id="UP001060085"/>
    </source>
</evidence>
<dbReference type="EMBL" id="CM044703">
    <property type="protein sequence ID" value="KAI5672077.1"/>
    <property type="molecule type" value="Genomic_DNA"/>
</dbReference>
<dbReference type="Proteomes" id="UP001060085">
    <property type="component" value="Linkage Group LG03"/>
</dbReference>
<proteinExistence type="predicted"/>
<accession>A0ACC0BHH6</accession>
<sequence length="187" mass="21970">MEKVKIANIGRGENVEEGGSSRRRTGKRKIVASGVRVPERCISVKEAANFEEWTRKRRKIAPGHRVDLTNMEGMEIIPNLLNDIEMVYKFYANLHRGRVQKHGNITHQWVLSRFGCRDIVFDDKLLNDILEIPDDGIRFYTKNKKCYDPNQYSERRFEEIFTKERFLKGMMMEMSIILMSMKGYCTI</sequence>
<name>A0ACC0BHH6_CATRO</name>
<keyword evidence="2" id="KW-1185">Reference proteome</keyword>
<reference evidence="2" key="1">
    <citation type="journal article" date="2023" name="Nat. Plants">
        <title>Single-cell RNA sequencing provides a high-resolution roadmap for understanding the multicellular compartmentation of specialized metabolism.</title>
        <authorList>
            <person name="Sun S."/>
            <person name="Shen X."/>
            <person name="Li Y."/>
            <person name="Li Y."/>
            <person name="Wang S."/>
            <person name="Li R."/>
            <person name="Zhang H."/>
            <person name="Shen G."/>
            <person name="Guo B."/>
            <person name="Wei J."/>
            <person name="Xu J."/>
            <person name="St-Pierre B."/>
            <person name="Chen S."/>
            <person name="Sun C."/>
        </authorList>
    </citation>
    <scope>NUCLEOTIDE SEQUENCE [LARGE SCALE GENOMIC DNA]</scope>
</reference>
<organism evidence="1 2">
    <name type="scientific">Catharanthus roseus</name>
    <name type="common">Madagascar periwinkle</name>
    <name type="synonym">Vinca rosea</name>
    <dbReference type="NCBI Taxonomy" id="4058"/>
    <lineage>
        <taxon>Eukaryota</taxon>
        <taxon>Viridiplantae</taxon>
        <taxon>Streptophyta</taxon>
        <taxon>Embryophyta</taxon>
        <taxon>Tracheophyta</taxon>
        <taxon>Spermatophyta</taxon>
        <taxon>Magnoliopsida</taxon>
        <taxon>eudicotyledons</taxon>
        <taxon>Gunneridae</taxon>
        <taxon>Pentapetalae</taxon>
        <taxon>asterids</taxon>
        <taxon>lamiids</taxon>
        <taxon>Gentianales</taxon>
        <taxon>Apocynaceae</taxon>
        <taxon>Rauvolfioideae</taxon>
        <taxon>Vinceae</taxon>
        <taxon>Catharanthinae</taxon>
        <taxon>Catharanthus</taxon>
    </lineage>
</organism>
<gene>
    <name evidence="1" type="ORF">M9H77_12441</name>
</gene>
<protein>
    <submittedName>
        <fullName evidence="1">Uncharacterized protein</fullName>
    </submittedName>
</protein>